<comment type="caution">
    <text evidence="2">The sequence shown here is derived from an EMBL/GenBank/DDBJ whole genome shotgun (WGS) entry which is preliminary data.</text>
</comment>
<feature type="region of interest" description="Disordered" evidence="1">
    <location>
        <begin position="12"/>
        <end position="32"/>
    </location>
</feature>
<organism evidence="2 3">
    <name type="scientific">Phtheirospermum japonicum</name>
    <dbReference type="NCBI Taxonomy" id="374723"/>
    <lineage>
        <taxon>Eukaryota</taxon>
        <taxon>Viridiplantae</taxon>
        <taxon>Streptophyta</taxon>
        <taxon>Embryophyta</taxon>
        <taxon>Tracheophyta</taxon>
        <taxon>Spermatophyta</taxon>
        <taxon>Magnoliopsida</taxon>
        <taxon>eudicotyledons</taxon>
        <taxon>Gunneridae</taxon>
        <taxon>Pentapetalae</taxon>
        <taxon>asterids</taxon>
        <taxon>lamiids</taxon>
        <taxon>Lamiales</taxon>
        <taxon>Orobanchaceae</taxon>
        <taxon>Orobanchaceae incertae sedis</taxon>
        <taxon>Phtheirospermum</taxon>
    </lineage>
</organism>
<name>A0A830CTV7_9LAMI</name>
<dbReference type="AlphaFoldDB" id="A0A830CTV7"/>
<evidence type="ECO:0000313" key="3">
    <source>
        <dbReference type="Proteomes" id="UP000653305"/>
    </source>
</evidence>
<evidence type="ECO:0000313" key="2">
    <source>
        <dbReference type="EMBL" id="GFQ01079.1"/>
    </source>
</evidence>
<sequence length="59" mass="6869">MSCMNRIYMASQCSGGEHPRRSRAEAELRSQIPQPREEAVLFRRPWTRRGEFSGRFPAS</sequence>
<evidence type="ECO:0000256" key="1">
    <source>
        <dbReference type="SAM" id="MobiDB-lite"/>
    </source>
</evidence>
<feature type="compositionally biased region" description="Basic and acidic residues" evidence="1">
    <location>
        <begin position="17"/>
        <end position="28"/>
    </location>
</feature>
<keyword evidence="3" id="KW-1185">Reference proteome</keyword>
<gene>
    <name evidence="2" type="ORF">PHJA_002251800</name>
</gene>
<protein>
    <submittedName>
        <fullName evidence="2">Uncharacterized protein</fullName>
    </submittedName>
</protein>
<dbReference type="EMBL" id="BMAC01000656">
    <property type="protein sequence ID" value="GFQ01079.1"/>
    <property type="molecule type" value="Genomic_DNA"/>
</dbReference>
<dbReference type="Proteomes" id="UP000653305">
    <property type="component" value="Unassembled WGS sequence"/>
</dbReference>
<accession>A0A830CTV7</accession>
<proteinExistence type="predicted"/>
<reference evidence="2" key="1">
    <citation type="submission" date="2020-07" db="EMBL/GenBank/DDBJ databases">
        <title>Ethylene signaling mediates host invasion by parasitic plants.</title>
        <authorList>
            <person name="Yoshida S."/>
        </authorList>
    </citation>
    <scope>NUCLEOTIDE SEQUENCE</scope>
    <source>
        <strain evidence="2">Okayama</strain>
    </source>
</reference>